<dbReference type="InterPro" id="IPR000690">
    <property type="entry name" value="Matrin/U1-C_Znf_C2H2"/>
</dbReference>
<dbReference type="SUPFAM" id="SSF57667">
    <property type="entry name" value="beta-beta-alpha zinc fingers"/>
    <property type="match status" value="1"/>
</dbReference>
<dbReference type="EMBL" id="QKYT01000375">
    <property type="protein sequence ID" value="RIA86239.1"/>
    <property type="molecule type" value="Genomic_DNA"/>
</dbReference>
<dbReference type="Proteomes" id="UP000265703">
    <property type="component" value="Unassembled WGS sequence"/>
</dbReference>
<organism evidence="9 10">
    <name type="scientific">Glomus cerebriforme</name>
    <dbReference type="NCBI Taxonomy" id="658196"/>
    <lineage>
        <taxon>Eukaryota</taxon>
        <taxon>Fungi</taxon>
        <taxon>Fungi incertae sedis</taxon>
        <taxon>Mucoromycota</taxon>
        <taxon>Glomeromycotina</taxon>
        <taxon>Glomeromycetes</taxon>
        <taxon>Glomerales</taxon>
        <taxon>Glomeraceae</taxon>
        <taxon>Glomus</taxon>
    </lineage>
</organism>
<evidence type="ECO:0000256" key="3">
    <source>
        <dbReference type="ARBA" id="ARBA00022553"/>
    </source>
</evidence>
<feature type="domain" description="Matrin-type" evidence="8">
    <location>
        <begin position="405"/>
        <end position="436"/>
    </location>
</feature>
<dbReference type="AlphaFoldDB" id="A0A397SMV9"/>
<comment type="caution">
    <text evidence="9">The sequence shown here is derived from an EMBL/GenBank/DDBJ whole genome shotgun (WGS) entry which is preliminary data.</text>
</comment>
<dbReference type="InterPro" id="IPR022755">
    <property type="entry name" value="Znf_C2H2_jaz"/>
</dbReference>
<dbReference type="SMART" id="SM00355">
    <property type="entry name" value="ZnF_C2H2"/>
    <property type="match status" value="2"/>
</dbReference>
<evidence type="ECO:0000256" key="4">
    <source>
        <dbReference type="ARBA" id="ARBA00022723"/>
    </source>
</evidence>
<dbReference type="STRING" id="658196.A0A397SMV9"/>
<evidence type="ECO:0000259" key="8">
    <source>
        <dbReference type="PROSITE" id="PS50171"/>
    </source>
</evidence>
<dbReference type="GO" id="GO:0008270">
    <property type="term" value="F:zinc ion binding"/>
    <property type="evidence" value="ECO:0007669"/>
    <property type="project" value="UniProtKB-KW"/>
</dbReference>
<comment type="subcellular location">
    <subcellularLocation>
        <location evidence="1">Nucleus</location>
    </subcellularLocation>
</comment>
<evidence type="ECO:0000313" key="9">
    <source>
        <dbReference type="EMBL" id="RIA86239.1"/>
    </source>
</evidence>
<evidence type="ECO:0000256" key="2">
    <source>
        <dbReference type="ARBA" id="ARBA00008776"/>
    </source>
</evidence>
<dbReference type="InterPro" id="IPR036236">
    <property type="entry name" value="Znf_C2H2_sf"/>
</dbReference>
<dbReference type="GO" id="GO:0003723">
    <property type="term" value="F:RNA binding"/>
    <property type="evidence" value="ECO:0007669"/>
    <property type="project" value="InterPro"/>
</dbReference>
<proteinExistence type="inferred from homology"/>
<dbReference type="InterPro" id="IPR051421">
    <property type="entry name" value="RNA_Proc_DNA_Dmg_Regulator"/>
</dbReference>
<dbReference type="PROSITE" id="PS50171">
    <property type="entry name" value="ZF_MATRIN"/>
    <property type="match status" value="1"/>
</dbReference>
<keyword evidence="6" id="KW-0862">Zinc</keyword>
<reference evidence="9 10" key="1">
    <citation type="submission" date="2018-06" db="EMBL/GenBank/DDBJ databases">
        <title>Comparative genomics reveals the genomic features of Rhizophagus irregularis, R. cerebriforme, R. diaphanum and Gigaspora rosea, and their symbiotic lifestyle signature.</title>
        <authorList>
            <person name="Morin E."/>
            <person name="San Clemente H."/>
            <person name="Chen E.C.H."/>
            <person name="De La Providencia I."/>
            <person name="Hainaut M."/>
            <person name="Kuo A."/>
            <person name="Kohler A."/>
            <person name="Murat C."/>
            <person name="Tang N."/>
            <person name="Roy S."/>
            <person name="Loubradou J."/>
            <person name="Henrissat B."/>
            <person name="Grigoriev I.V."/>
            <person name="Corradi N."/>
            <person name="Roux C."/>
            <person name="Martin F.M."/>
        </authorList>
    </citation>
    <scope>NUCLEOTIDE SEQUENCE [LARGE SCALE GENOMIC DNA]</scope>
    <source>
        <strain evidence="9 10">DAOM 227022</strain>
    </source>
</reference>
<evidence type="ECO:0000256" key="7">
    <source>
        <dbReference type="ARBA" id="ARBA00023242"/>
    </source>
</evidence>
<dbReference type="GO" id="GO:0005681">
    <property type="term" value="C:spliceosomal complex"/>
    <property type="evidence" value="ECO:0007669"/>
    <property type="project" value="InterPro"/>
</dbReference>
<keyword evidence="7" id="KW-0539">Nucleus</keyword>
<dbReference type="Pfam" id="PF12171">
    <property type="entry name" value="zf-C2H2_jaz"/>
    <property type="match status" value="1"/>
</dbReference>
<dbReference type="InterPro" id="IPR031774">
    <property type="entry name" value="SF3A3_dom"/>
</dbReference>
<dbReference type="InterPro" id="IPR024598">
    <property type="entry name" value="SF3a60/Prp9_C"/>
</dbReference>
<accession>A0A397SMV9</accession>
<evidence type="ECO:0000256" key="1">
    <source>
        <dbReference type="ARBA" id="ARBA00004123"/>
    </source>
</evidence>
<keyword evidence="3" id="KW-0597">Phosphoprotein</keyword>
<keyword evidence="4" id="KW-0479">Metal-binding</keyword>
<dbReference type="PROSITE" id="PS00028">
    <property type="entry name" value="ZINC_FINGER_C2H2_1"/>
    <property type="match status" value="1"/>
</dbReference>
<name>A0A397SMV9_9GLOM</name>
<dbReference type="PANTHER" id="PTHR12786">
    <property type="entry name" value="SPLICING FACTOR SF3A-RELATED"/>
    <property type="match status" value="1"/>
</dbReference>
<keyword evidence="10" id="KW-1185">Reference proteome</keyword>
<dbReference type="InterPro" id="IPR021966">
    <property type="entry name" value="SF3a60_bindingd"/>
</dbReference>
<dbReference type="OrthoDB" id="2160351at2759"/>
<dbReference type="Pfam" id="PF12108">
    <property type="entry name" value="SF3a60_bindingd"/>
    <property type="match status" value="1"/>
</dbReference>
<comment type="similarity">
    <text evidence="2">Belongs to the SF3A3 family.</text>
</comment>
<evidence type="ECO:0000313" key="10">
    <source>
        <dbReference type="Proteomes" id="UP000265703"/>
    </source>
</evidence>
<evidence type="ECO:0000256" key="5">
    <source>
        <dbReference type="ARBA" id="ARBA00022771"/>
    </source>
</evidence>
<dbReference type="GO" id="GO:0000398">
    <property type="term" value="P:mRNA splicing, via spliceosome"/>
    <property type="evidence" value="ECO:0007669"/>
    <property type="project" value="InterPro"/>
</dbReference>
<evidence type="ECO:0000256" key="6">
    <source>
        <dbReference type="ARBA" id="ARBA00022833"/>
    </source>
</evidence>
<dbReference type="Pfam" id="PF16837">
    <property type="entry name" value="SF3A3"/>
    <property type="match status" value="1"/>
</dbReference>
<protein>
    <recommendedName>
        <fullName evidence="8">Matrin-type domain-containing protein</fullName>
    </recommendedName>
</protein>
<keyword evidence="5" id="KW-0863">Zinc-finger</keyword>
<dbReference type="InterPro" id="IPR013087">
    <property type="entry name" value="Znf_C2H2_type"/>
</dbReference>
<dbReference type="PANTHER" id="PTHR12786:SF2">
    <property type="entry name" value="SPLICING FACTOR 3A SUBUNIT 3"/>
    <property type="match status" value="1"/>
</dbReference>
<gene>
    <name evidence="9" type="ORF">C1645_740989</name>
</gene>
<sequence length="500" mass="59176">MESILEQQRKAHEEIERLEQAIVDQFIKDSKSVDFANISYLFIYNYKQHKERLTREHRVSDFLDRISSRSKFLHELYEDTDGARKAEIDALSGTSEFSEFYGRLKAIKDYHRRYPNETVEPLELEFINQSKQNGDDDEIDKLFSGEEGSGRFLDLHALHEQYVNLKNFKKTDYLTYLSEFDHFSDYPKEHKYTGEYLNYLKELKNYLESFFKRVKPLSNLDDIRNEAEKEFNEKWTQGKFPGWEKQIGADDNSIDLFCVACKKAYSKKTVYEAHLKSKKHIKSANTLTEKGITSIDPETREKLRKEVDEGKDKREKEIAFTEALIQKYAEILGSQREDTKANVERKRALTDRERRMELETEEVDDVESESEDEDKIYNPLKLPLGWDGKPIPYWLYKLHGLGVEYPCEICGNYVYMGRKAFDRHFQEWRHAHGMRCLGIPNTRHFHEITLIEDAYALWEKLKSTGKTDEFKADTMEEFEDLDGNVFNKKTYDDLKRQGLL</sequence>
<dbReference type="Gene3D" id="3.30.160.60">
    <property type="entry name" value="Classic Zinc Finger"/>
    <property type="match status" value="1"/>
</dbReference>
<dbReference type="Pfam" id="PF11931">
    <property type="entry name" value="SF3a60_Prp9_C"/>
    <property type="match status" value="1"/>
</dbReference>